<dbReference type="Pfam" id="PF10055">
    <property type="entry name" value="DUF2292"/>
    <property type="match status" value="1"/>
</dbReference>
<dbReference type="eggNOG" id="COG5583">
    <property type="taxonomic scope" value="Bacteria"/>
</dbReference>
<protein>
    <submittedName>
        <fullName evidence="1">YezD family protein</fullName>
    </submittedName>
</protein>
<dbReference type="EMBL" id="CP080467">
    <property type="protein sequence ID" value="UNO49995.1"/>
    <property type="molecule type" value="Genomic_DNA"/>
</dbReference>
<evidence type="ECO:0000313" key="1">
    <source>
        <dbReference type="EMBL" id="UNO49995.1"/>
    </source>
</evidence>
<dbReference type="RefSeq" id="WP_021296687.1">
    <property type="nucleotide sequence ID" value="NZ_AURB01000133.1"/>
</dbReference>
<accession>A0A9E6ZGH0</accession>
<dbReference type="KEGG" id="aaco:K1I37_05745"/>
<organism evidence="1 2">
    <name type="scientific">Alicyclobacillus acidoterrestris (strain ATCC 49025 / DSM 3922 / CIP 106132 / NCIMB 13137 / GD3B)</name>
    <dbReference type="NCBI Taxonomy" id="1356854"/>
    <lineage>
        <taxon>Bacteria</taxon>
        <taxon>Bacillati</taxon>
        <taxon>Bacillota</taxon>
        <taxon>Bacilli</taxon>
        <taxon>Bacillales</taxon>
        <taxon>Alicyclobacillaceae</taxon>
        <taxon>Alicyclobacillus</taxon>
    </lineage>
</organism>
<gene>
    <name evidence="1" type="ORF">K1I37_05745</name>
</gene>
<accession>T0D7M6</accession>
<sequence length="63" mass="7297">MKQRSTLPDDVIQRILRALDGLEYGSVNITVHGAQVTQIDRVEKQRFPLTSHNERVDGERRRP</sequence>
<dbReference type="STRING" id="1356854.N007_08115"/>
<reference evidence="2" key="1">
    <citation type="journal article" date="2022" name="G3 (Bethesda)">
        <title>Unveiling the complete genome sequence of Alicyclobacillus acidoterrestris DSM 3922T, a taint-producing strain.</title>
        <authorList>
            <person name="Leonardo I.C."/>
            <person name="Barreto Crespo M.T."/>
            <person name="Gaspar F.B."/>
        </authorList>
    </citation>
    <scope>NUCLEOTIDE SEQUENCE [LARGE SCALE GENOMIC DNA]</scope>
    <source>
        <strain evidence="2">DSM 3922</strain>
    </source>
</reference>
<dbReference type="InterPro" id="IPR018743">
    <property type="entry name" value="DUF2292"/>
</dbReference>
<keyword evidence="2" id="KW-1185">Reference proteome</keyword>
<dbReference type="Proteomes" id="UP000829401">
    <property type="component" value="Chromosome"/>
</dbReference>
<dbReference type="AlphaFoldDB" id="T0D7M6"/>
<proteinExistence type="predicted"/>
<name>T0D7M6_ALIAG</name>
<dbReference type="OrthoDB" id="2382414at2"/>
<evidence type="ECO:0000313" key="2">
    <source>
        <dbReference type="Proteomes" id="UP000829401"/>
    </source>
</evidence>